<proteinExistence type="predicted"/>
<keyword evidence="1" id="KW-0472">Membrane</keyword>
<feature type="transmembrane region" description="Helical" evidence="1">
    <location>
        <begin position="116"/>
        <end position="139"/>
    </location>
</feature>
<reference evidence="2 3" key="1">
    <citation type="submission" date="2024-01" db="EMBL/GenBank/DDBJ databases">
        <title>The genome sequence of Erythrobacteraceae sp. strain 1XM1-14.</title>
        <authorList>
            <person name="Liu Y."/>
        </authorList>
    </citation>
    <scope>NUCLEOTIDE SEQUENCE [LARGE SCALE GENOMIC DNA]</scope>
    <source>
        <strain evidence="2 3">1XM1-14</strain>
    </source>
</reference>
<dbReference type="RefSeq" id="WP_354145168.1">
    <property type="nucleotide sequence ID" value="NZ_JAZDQV010000009.1"/>
</dbReference>
<keyword evidence="1" id="KW-0812">Transmembrane</keyword>
<evidence type="ECO:0000256" key="1">
    <source>
        <dbReference type="SAM" id="Phobius"/>
    </source>
</evidence>
<evidence type="ECO:0000313" key="3">
    <source>
        <dbReference type="Proteomes" id="UP001343492"/>
    </source>
</evidence>
<dbReference type="EMBL" id="JAZDQV010000009">
    <property type="protein sequence ID" value="MEE1878065.1"/>
    <property type="molecule type" value="Genomic_DNA"/>
</dbReference>
<sequence>MLDVILAYRGEAQTTAAWLICLAALKWGGGPERAIALIWLAVFELGHRGYHLLWNPIFQVDRFDTYHAMQDLVVLLGFVMVALRANRMYPLWIAAFQLIAFSAHLARGIADQITPIAYAALVIGPSYFQLGLIAGGLALHMRRVRKSGPYRDWTQGSGNVGWQAFLSMPGRRA</sequence>
<gene>
    <name evidence="2" type="ORF">VRS74_10255</name>
</gene>
<name>A0ABU7GH03_9SPHN</name>
<accession>A0ABU7GH03</accession>
<dbReference type="Proteomes" id="UP001343492">
    <property type="component" value="Unassembled WGS sequence"/>
</dbReference>
<comment type="caution">
    <text evidence="2">The sequence shown here is derived from an EMBL/GenBank/DDBJ whole genome shotgun (WGS) entry which is preliminary data.</text>
</comment>
<evidence type="ECO:0000313" key="2">
    <source>
        <dbReference type="EMBL" id="MEE1878065.1"/>
    </source>
</evidence>
<evidence type="ECO:0008006" key="4">
    <source>
        <dbReference type="Google" id="ProtNLM"/>
    </source>
</evidence>
<keyword evidence="1" id="KW-1133">Transmembrane helix</keyword>
<organism evidence="2 3">
    <name type="scientific">Altererythrobacter litoralis</name>
    <dbReference type="NCBI Taxonomy" id="3113904"/>
    <lineage>
        <taxon>Bacteria</taxon>
        <taxon>Pseudomonadati</taxon>
        <taxon>Pseudomonadota</taxon>
        <taxon>Alphaproteobacteria</taxon>
        <taxon>Sphingomonadales</taxon>
        <taxon>Erythrobacteraceae</taxon>
        <taxon>Altererythrobacter</taxon>
    </lineage>
</organism>
<feature type="transmembrane region" description="Helical" evidence="1">
    <location>
        <begin position="90"/>
        <end position="110"/>
    </location>
</feature>
<protein>
    <recommendedName>
        <fullName evidence="4">Transmembrane protein</fullName>
    </recommendedName>
</protein>
<keyword evidence="3" id="KW-1185">Reference proteome</keyword>